<proteinExistence type="predicted"/>
<keyword evidence="1" id="KW-0472">Membrane</keyword>
<dbReference type="Proteomes" id="UP000219465">
    <property type="component" value="Unassembled WGS sequence"/>
</dbReference>
<dbReference type="AlphaFoldDB" id="A0A286IBI0"/>
<dbReference type="EMBL" id="OCPC01000003">
    <property type="protein sequence ID" value="SOE17460.1"/>
    <property type="molecule type" value="Genomic_DNA"/>
</dbReference>
<dbReference type="OrthoDB" id="7508901at2"/>
<accession>A0A286IBI0</accession>
<sequence>MIDIKPWWQSKTLWGAIVTIGSAALGLLGYELGDADREALTGLLTSLGAALGGVIAIIGRIQAKDRIG</sequence>
<feature type="transmembrane region" description="Helical" evidence="1">
    <location>
        <begin position="39"/>
        <end position="59"/>
    </location>
</feature>
<feature type="transmembrane region" description="Helical" evidence="1">
    <location>
        <begin position="12"/>
        <end position="33"/>
    </location>
</feature>
<reference evidence="3" key="1">
    <citation type="submission" date="2017-08" db="EMBL/GenBank/DDBJ databases">
        <authorList>
            <person name="Varghese N."/>
            <person name="Submissions S."/>
        </authorList>
    </citation>
    <scope>NUCLEOTIDE SEQUENCE [LARGE SCALE GENOMIC DNA]</scope>
    <source>
        <strain evidence="3">KCTC 23107</strain>
    </source>
</reference>
<name>A0A286IBI0_9HYPH</name>
<protein>
    <submittedName>
        <fullName evidence="2">Uncharacterized protein</fullName>
    </submittedName>
</protein>
<evidence type="ECO:0000256" key="1">
    <source>
        <dbReference type="SAM" id="Phobius"/>
    </source>
</evidence>
<keyword evidence="3" id="KW-1185">Reference proteome</keyword>
<gene>
    <name evidence="2" type="ORF">SAMN05877838_2359</name>
</gene>
<keyword evidence="1" id="KW-0812">Transmembrane</keyword>
<keyword evidence="1" id="KW-1133">Transmembrane helix</keyword>
<evidence type="ECO:0000313" key="2">
    <source>
        <dbReference type="EMBL" id="SOE17460.1"/>
    </source>
</evidence>
<evidence type="ECO:0000313" key="3">
    <source>
        <dbReference type="Proteomes" id="UP000219465"/>
    </source>
</evidence>
<dbReference type="RefSeq" id="WP_097107956.1">
    <property type="nucleotide sequence ID" value="NZ_OCPC01000003.1"/>
</dbReference>
<organism evidence="2 3">
    <name type="scientific">Hoeflea halophila</name>
    <dbReference type="NCBI Taxonomy" id="714899"/>
    <lineage>
        <taxon>Bacteria</taxon>
        <taxon>Pseudomonadati</taxon>
        <taxon>Pseudomonadota</taxon>
        <taxon>Alphaproteobacteria</taxon>
        <taxon>Hyphomicrobiales</taxon>
        <taxon>Rhizobiaceae</taxon>
        <taxon>Hoeflea</taxon>
    </lineage>
</organism>